<feature type="region of interest" description="Disordered" evidence="1">
    <location>
        <begin position="1"/>
        <end position="76"/>
    </location>
</feature>
<name>A0A9N9MJJ6_9CUCU</name>
<reference evidence="2" key="1">
    <citation type="submission" date="2022-01" db="EMBL/GenBank/DDBJ databases">
        <authorList>
            <person name="King R."/>
        </authorList>
    </citation>
    <scope>NUCLEOTIDE SEQUENCE</scope>
</reference>
<evidence type="ECO:0000313" key="3">
    <source>
        <dbReference type="Proteomes" id="UP001152799"/>
    </source>
</evidence>
<dbReference type="OrthoDB" id="6764432at2759"/>
<feature type="compositionally biased region" description="Polar residues" evidence="1">
    <location>
        <begin position="35"/>
        <end position="49"/>
    </location>
</feature>
<feature type="compositionally biased region" description="Polar residues" evidence="1">
    <location>
        <begin position="1"/>
        <end position="22"/>
    </location>
</feature>
<gene>
    <name evidence="2" type="ORF">CEUTPL_LOCUS5034</name>
</gene>
<organism evidence="2 3">
    <name type="scientific">Ceutorhynchus assimilis</name>
    <name type="common">cabbage seed weevil</name>
    <dbReference type="NCBI Taxonomy" id="467358"/>
    <lineage>
        <taxon>Eukaryota</taxon>
        <taxon>Metazoa</taxon>
        <taxon>Ecdysozoa</taxon>
        <taxon>Arthropoda</taxon>
        <taxon>Hexapoda</taxon>
        <taxon>Insecta</taxon>
        <taxon>Pterygota</taxon>
        <taxon>Neoptera</taxon>
        <taxon>Endopterygota</taxon>
        <taxon>Coleoptera</taxon>
        <taxon>Polyphaga</taxon>
        <taxon>Cucujiformia</taxon>
        <taxon>Curculionidae</taxon>
        <taxon>Ceutorhynchinae</taxon>
        <taxon>Ceutorhynchus</taxon>
    </lineage>
</organism>
<sequence>MSGNQKNLDNRSGQLNTNNEKFYSSRGMDERPSDWATSNYGSSGNSPTQRDLDNHSNQKNPNNPEYGHSRSAGSKK</sequence>
<dbReference type="EMBL" id="OU892278">
    <property type="protein sequence ID" value="CAG9764394.1"/>
    <property type="molecule type" value="Genomic_DNA"/>
</dbReference>
<evidence type="ECO:0000256" key="1">
    <source>
        <dbReference type="SAM" id="MobiDB-lite"/>
    </source>
</evidence>
<proteinExistence type="predicted"/>
<dbReference type="Proteomes" id="UP001152799">
    <property type="component" value="Chromosome 2"/>
</dbReference>
<accession>A0A9N9MJJ6</accession>
<protein>
    <submittedName>
        <fullName evidence="2">Uncharacterized protein</fullName>
    </submittedName>
</protein>
<dbReference type="AlphaFoldDB" id="A0A9N9MJJ6"/>
<keyword evidence="3" id="KW-1185">Reference proteome</keyword>
<evidence type="ECO:0000313" key="2">
    <source>
        <dbReference type="EMBL" id="CAG9764394.1"/>
    </source>
</evidence>